<feature type="coiled-coil region" evidence="2">
    <location>
        <begin position="369"/>
        <end position="396"/>
    </location>
</feature>
<feature type="compositionally biased region" description="Low complexity" evidence="3">
    <location>
        <begin position="54"/>
        <end position="71"/>
    </location>
</feature>
<dbReference type="GO" id="GO:0003676">
    <property type="term" value="F:nucleic acid binding"/>
    <property type="evidence" value="ECO:0007669"/>
    <property type="project" value="InterPro"/>
</dbReference>
<protein>
    <recommendedName>
        <fullName evidence="4">CCHC-type domain-containing protein</fullName>
    </recommendedName>
</protein>
<keyword evidence="1" id="KW-0863">Zinc-finger</keyword>
<organism evidence="5 6">
    <name type="scientific">Haemaphysalis longicornis</name>
    <name type="common">Bush tick</name>
    <dbReference type="NCBI Taxonomy" id="44386"/>
    <lineage>
        <taxon>Eukaryota</taxon>
        <taxon>Metazoa</taxon>
        <taxon>Ecdysozoa</taxon>
        <taxon>Arthropoda</taxon>
        <taxon>Chelicerata</taxon>
        <taxon>Arachnida</taxon>
        <taxon>Acari</taxon>
        <taxon>Parasitiformes</taxon>
        <taxon>Ixodida</taxon>
        <taxon>Ixodoidea</taxon>
        <taxon>Ixodidae</taxon>
        <taxon>Haemaphysalinae</taxon>
        <taxon>Haemaphysalis</taxon>
    </lineage>
</organism>
<evidence type="ECO:0000313" key="5">
    <source>
        <dbReference type="EMBL" id="KAH9382573.1"/>
    </source>
</evidence>
<evidence type="ECO:0000313" key="6">
    <source>
        <dbReference type="Proteomes" id="UP000821853"/>
    </source>
</evidence>
<dbReference type="OMA" id="CKTNEHE"/>
<dbReference type="AlphaFoldDB" id="A0A9J6H4A6"/>
<dbReference type="VEuPathDB" id="VectorBase:HLOH_063668"/>
<comment type="caution">
    <text evidence="5">The sequence shown here is derived from an EMBL/GenBank/DDBJ whole genome shotgun (WGS) entry which is preliminary data.</text>
</comment>
<dbReference type="GO" id="GO:0008270">
    <property type="term" value="F:zinc ion binding"/>
    <property type="evidence" value="ECO:0007669"/>
    <property type="project" value="UniProtKB-KW"/>
</dbReference>
<keyword evidence="2" id="KW-0175">Coiled coil</keyword>
<keyword evidence="1" id="KW-0862">Zinc</keyword>
<dbReference type="PROSITE" id="PS50158">
    <property type="entry name" value="ZF_CCHC"/>
    <property type="match status" value="1"/>
</dbReference>
<keyword evidence="1" id="KW-0479">Metal-binding</keyword>
<proteinExistence type="predicted"/>
<gene>
    <name evidence="5" type="ORF">HPB48_011999</name>
</gene>
<name>A0A9J6H4A6_HAELO</name>
<evidence type="ECO:0000256" key="2">
    <source>
        <dbReference type="SAM" id="Coils"/>
    </source>
</evidence>
<feature type="domain" description="CCHC-type" evidence="4">
    <location>
        <begin position="239"/>
        <end position="254"/>
    </location>
</feature>
<feature type="region of interest" description="Disordered" evidence="3">
    <location>
        <begin position="1"/>
        <end position="81"/>
    </location>
</feature>
<evidence type="ECO:0000256" key="1">
    <source>
        <dbReference type="PROSITE-ProRule" id="PRU00047"/>
    </source>
</evidence>
<dbReference type="InterPro" id="IPR001878">
    <property type="entry name" value="Znf_CCHC"/>
</dbReference>
<sequence>MRDPVVQQPATSTEHTQEMDYDSSVPGSEVPAPCAKHATVPAQDTPPTKKVRATPDASTAPAPPCSSSRTAVYPTPPPDRSFRVHIKPTTRFDVTTIPVKLVQQVIDRCLGTQGYQGFVIHKVSNTITVHLASLDDVNKVCGITSIPTSSDGSVTVQSYFASGPNVQRCVLYDLDPNDSPATILRELRSPTHEVLAVRRMGKSRTYLVTVQGSSTIPERFYYNGCVLHPKPYRPRVMYCYRCFKLGHQQNYCPKATVDPERINADGKPRYRCGLCKADDHEITSTKCPTKQRATARARRRESSSVRVPLNNRFQVLGPIECSAAEDPEEPVSTGVSYSQILKKPDPKKHRPPKHTPNDNWEFTEYALVDEDLDAQIAQLSKQLETLRQRKARVAGLRKERAATHALQGSQSVPKRMRVNAQKTTPSDTAIWTVILETLSNLTQLIQDSLYHG</sequence>
<keyword evidence="6" id="KW-1185">Reference proteome</keyword>
<evidence type="ECO:0000259" key="4">
    <source>
        <dbReference type="PROSITE" id="PS50158"/>
    </source>
</evidence>
<evidence type="ECO:0000256" key="3">
    <source>
        <dbReference type="SAM" id="MobiDB-lite"/>
    </source>
</evidence>
<dbReference type="EMBL" id="JABSTR010000011">
    <property type="protein sequence ID" value="KAH9382573.1"/>
    <property type="molecule type" value="Genomic_DNA"/>
</dbReference>
<dbReference type="Proteomes" id="UP000821853">
    <property type="component" value="Chromosome 9"/>
</dbReference>
<accession>A0A9J6H4A6</accession>
<reference evidence="5 6" key="1">
    <citation type="journal article" date="2020" name="Cell">
        <title>Large-Scale Comparative Analyses of Tick Genomes Elucidate Their Genetic Diversity and Vector Capacities.</title>
        <authorList>
            <consortium name="Tick Genome and Microbiome Consortium (TIGMIC)"/>
            <person name="Jia N."/>
            <person name="Wang J."/>
            <person name="Shi W."/>
            <person name="Du L."/>
            <person name="Sun Y."/>
            <person name="Zhan W."/>
            <person name="Jiang J.F."/>
            <person name="Wang Q."/>
            <person name="Zhang B."/>
            <person name="Ji P."/>
            <person name="Bell-Sakyi L."/>
            <person name="Cui X.M."/>
            <person name="Yuan T.T."/>
            <person name="Jiang B.G."/>
            <person name="Yang W.F."/>
            <person name="Lam T.T."/>
            <person name="Chang Q.C."/>
            <person name="Ding S.J."/>
            <person name="Wang X.J."/>
            <person name="Zhu J.G."/>
            <person name="Ruan X.D."/>
            <person name="Zhao L."/>
            <person name="Wei J.T."/>
            <person name="Ye R.Z."/>
            <person name="Que T.C."/>
            <person name="Du C.H."/>
            <person name="Zhou Y.H."/>
            <person name="Cheng J.X."/>
            <person name="Dai P.F."/>
            <person name="Guo W.B."/>
            <person name="Han X.H."/>
            <person name="Huang E.J."/>
            <person name="Li L.F."/>
            <person name="Wei W."/>
            <person name="Gao Y.C."/>
            <person name="Liu J.Z."/>
            <person name="Shao H.Z."/>
            <person name="Wang X."/>
            <person name="Wang C.C."/>
            <person name="Yang T.C."/>
            <person name="Huo Q.B."/>
            <person name="Li W."/>
            <person name="Chen H.Y."/>
            <person name="Chen S.E."/>
            <person name="Zhou L.G."/>
            <person name="Ni X.B."/>
            <person name="Tian J.H."/>
            <person name="Sheng Y."/>
            <person name="Liu T."/>
            <person name="Pan Y.S."/>
            <person name="Xia L.Y."/>
            <person name="Li J."/>
            <person name="Zhao F."/>
            <person name="Cao W.C."/>
        </authorList>
    </citation>
    <scope>NUCLEOTIDE SEQUENCE [LARGE SCALE GENOMIC DNA]</scope>
    <source>
        <strain evidence="5">HaeL-2018</strain>
    </source>
</reference>